<dbReference type="GO" id="GO:0006310">
    <property type="term" value="P:DNA recombination"/>
    <property type="evidence" value="ECO:0007669"/>
    <property type="project" value="UniProtKB-UniRule"/>
</dbReference>
<dbReference type="InterPro" id="IPR010994">
    <property type="entry name" value="RuvA_2-like"/>
</dbReference>
<dbReference type="Proteomes" id="UP000593591">
    <property type="component" value="Chromosome"/>
</dbReference>
<feature type="domain" description="Helix-hairpin-helix DNA-binding motif class 1" evidence="7">
    <location>
        <begin position="70"/>
        <end position="89"/>
    </location>
</feature>
<keyword evidence="8" id="KW-0378">Hydrolase</keyword>
<feature type="region of interest" description="Domain III" evidence="6">
    <location>
        <begin position="143"/>
        <end position="187"/>
    </location>
</feature>
<dbReference type="EMBL" id="CP031517">
    <property type="protein sequence ID" value="QOS39762.1"/>
    <property type="molecule type" value="Genomic_DNA"/>
</dbReference>
<comment type="domain">
    <text evidence="6">Has three domains with a flexible linker between the domains II and III and assumes an 'L' shape. Domain III is highly mobile and contacts RuvB.</text>
</comment>
<evidence type="ECO:0000256" key="6">
    <source>
        <dbReference type="HAMAP-Rule" id="MF_00031"/>
    </source>
</evidence>
<dbReference type="InterPro" id="IPR012340">
    <property type="entry name" value="NA-bd_OB-fold"/>
</dbReference>
<feature type="domain" description="Helix-hairpin-helix DNA-binding motif class 1" evidence="7">
    <location>
        <begin position="105"/>
        <end position="124"/>
    </location>
</feature>
<dbReference type="KEGG" id="trc:DYE49_04490"/>
<comment type="caution">
    <text evidence="6">Lacks conserved residue(s) required for the propagation of feature annotation.</text>
</comment>
<dbReference type="SUPFAM" id="SSF47781">
    <property type="entry name" value="RuvA domain 2-like"/>
    <property type="match status" value="1"/>
</dbReference>
<keyword evidence="3 6" id="KW-0238">DNA-binding</keyword>
<dbReference type="InterPro" id="IPR011114">
    <property type="entry name" value="RuvA_C"/>
</dbReference>
<comment type="subcellular location">
    <subcellularLocation>
        <location evidence="6">Cytoplasm</location>
    </subcellularLocation>
</comment>
<dbReference type="SMART" id="SM00278">
    <property type="entry name" value="HhH1"/>
    <property type="match status" value="2"/>
</dbReference>
<organism evidence="8 9">
    <name type="scientific">Treponema rectale</name>
    <dbReference type="NCBI Taxonomy" id="744512"/>
    <lineage>
        <taxon>Bacteria</taxon>
        <taxon>Pseudomonadati</taxon>
        <taxon>Spirochaetota</taxon>
        <taxon>Spirochaetia</taxon>
        <taxon>Spirochaetales</taxon>
        <taxon>Treponemataceae</taxon>
        <taxon>Treponema</taxon>
    </lineage>
</organism>
<dbReference type="InterPro" id="IPR036267">
    <property type="entry name" value="RuvA_C_sf"/>
</dbReference>
<reference evidence="8 9" key="1">
    <citation type="submission" date="2018-08" db="EMBL/GenBank/DDBJ databases">
        <title>The first complete genome of Treponema rectale (CHPAT), a commensal spirochete of the bovine rectum.</title>
        <authorList>
            <person name="Staton G.J."/>
            <person name="Clegg S.R."/>
            <person name="Carter S.D."/>
            <person name="Radford A.D."/>
            <person name="Darby A."/>
            <person name="Hall N."/>
            <person name="Birtles R.J."/>
            <person name="Evans N.J."/>
        </authorList>
    </citation>
    <scope>NUCLEOTIDE SEQUENCE [LARGE SCALE GENOMIC DNA]</scope>
    <source>
        <strain evidence="8 9">CHPA</strain>
    </source>
</reference>
<dbReference type="NCBIfam" id="TIGR00084">
    <property type="entry name" value="ruvA"/>
    <property type="match status" value="1"/>
</dbReference>
<evidence type="ECO:0000313" key="8">
    <source>
        <dbReference type="EMBL" id="QOS39762.1"/>
    </source>
</evidence>
<dbReference type="Gene3D" id="1.10.8.10">
    <property type="entry name" value="DNA helicase RuvA subunit, C-terminal domain"/>
    <property type="match status" value="1"/>
</dbReference>
<dbReference type="InterPro" id="IPR013849">
    <property type="entry name" value="DNA_helicase_Holl-junc_RuvA_I"/>
</dbReference>
<evidence type="ECO:0000256" key="2">
    <source>
        <dbReference type="ARBA" id="ARBA00022763"/>
    </source>
</evidence>
<dbReference type="AlphaFoldDB" id="A0A7M1XNP1"/>
<gene>
    <name evidence="6 8" type="primary">ruvA</name>
    <name evidence="8" type="ORF">DYE49_04490</name>
</gene>
<dbReference type="GO" id="GO:0005524">
    <property type="term" value="F:ATP binding"/>
    <property type="evidence" value="ECO:0007669"/>
    <property type="project" value="InterPro"/>
</dbReference>
<dbReference type="GO" id="GO:0048476">
    <property type="term" value="C:Holliday junction resolvase complex"/>
    <property type="evidence" value="ECO:0007669"/>
    <property type="project" value="UniProtKB-UniRule"/>
</dbReference>
<proteinExistence type="inferred from homology"/>
<dbReference type="GO" id="GO:0000400">
    <property type="term" value="F:four-way junction DNA binding"/>
    <property type="evidence" value="ECO:0007669"/>
    <property type="project" value="UniProtKB-UniRule"/>
</dbReference>
<dbReference type="InterPro" id="IPR000085">
    <property type="entry name" value="RuvA"/>
</dbReference>
<dbReference type="GO" id="GO:0016787">
    <property type="term" value="F:hydrolase activity"/>
    <property type="evidence" value="ECO:0007669"/>
    <property type="project" value="UniProtKB-KW"/>
</dbReference>
<dbReference type="SUPFAM" id="SSF50249">
    <property type="entry name" value="Nucleic acid-binding proteins"/>
    <property type="match status" value="1"/>
</dbReference>
<keyword evidence="5 6" id="KW-0234">DNA repair</keyword>
<dbReference type="HAMAP" id="MF_00031">
    <property type="entry name" value="DNA_HJ_migration_RuvA"/>
    <property type="match status" value="1"/>
</dbReference>
<dbReference type="GO" id="GO:0005737">
    <property type="term" value="C:cytoplasm"/>
    <property type="evidence" value="ECO:0007669"/>
    <property type="project" value="UniProtKB-SubCell"/>
</dbReference>
<dbReference type="InterPro" id="IPR003583">
    <property type="entry name" value="Hlx-hairpin-Hlx_DNA-bd_motif"/>
</dbReference>
<keyword evidence="1 6" id="KW-0963">Cytoplasm</keyword>
<keyword evidence="2 6" id="KW-0227">DNA damage</keyword>
<dbReference type="SUPFAM" id="SSF46929">
    <property type="entry name" value="DNA helicase RuvA subunit, C-terminal domain"/>
    <property type="match status" value="1"/>
</dbReference>
<evidence type="ECO:0000256" key="1">
    <source>
        <dbReference type="ARBA" id="ARBA00022490"/>
    </source>
</evidence>
<dbReference type="Pfam" id="PF01330">
    <property type="entry name" value="RuvA_N"/>
    <property type="match status" value="1"/>
</dbReference>
<dbReference type="GO" id="GO:0006281">
    <property type="term" value="P:DNA repair"/>
    <property type="evidence" value="ECO:0007669"/>
    <property type="project" value="UniProtKB-UniRule"/>
</dbReference>
<name>A0A7M1XNP1_9SPIR</name>
<comment type="subunit">
    <text evidence="6">Homotetramer. Forms an RuvA(8)-RuvB(12)-Holliday junction (HJ) complex. HJ DNA is sandwiched between 2 RuvA tetramers; dsDNA enters through RuvA and exits via RuvB. An RuvB hexamer assembles on each DNA strand where it exits the tetramer. Each RuvB hexamer is contacted by two RuvA subunits (via domain III) on 2 adjacent RuvB subunits; this complex drives branch migration. In the full resolvosome a probable DNA-RuvA(4)-RuvB(12)-RuvC(2) complex forms which resolves the HJ.</text>
</comment>
<dbReference type="Pfam" id="PF07499">
    <property type="entry name" value="RuvA_C"/>
    <property type="match status" value="1"/>
</dbReference>
<sequence length="187" mass="20672">MYYYLHGMITFHTADSIVVECGGVGYDVMVSHPDEFPIGETLFVFVSYVHNENEQYFVGFKTLEEKNMYLSLTSVKGIGPKTALTALSSTSVERLANAIENSDTAFLMRLPGIGKKSAGQLILDLKGKLMMLDTTSRTLNAEMDVAKDGLKSLGFKESEIKNALAQINETNLSADEYLRLALQILNQ</sequence>
<dbReference type="Gene3D" id="1.10.150.20">
    <property type="entry name" value="5' to 3' exonuclease, C-terminal subdomain"/>
    <property type="match status" value="1"/>
</dbReference>
<evidence type="ECO:0000256" key="3">
    <source>
        <dbReference type="ARBA" id="ARBA00023125"/>
    </source>
</evidence>
<dbReference type="GO" id="GO:0009378">
    <property type="term" value="F:four-way junction helicase activity"/>
    <property type="evidence" value="ECO:0007669"/>
    <property type="project" value="InterPro"/>
</dbReference>
<keyword evidence="4 6" id="KW-0233">DNA recombination</keyword>
<dbReference type="Pfam" id="PF14520">
    <property type="entry name" value="HHH_5"/>
    <property type="match status" value="1"/>
</dbReference>
<evidence type="ECO:0000256" key="4">
    <source>
        <dbReference type="ARBA" id="ARBA00023172"/>
    </source>
</evidence>
<comment type="function">
    <text evidence="6">The RuvA-RuvB-RuvC complex processes Holliday junction (HJ) DNA during genetic recombination and DNA repair, while the RuvA-RuvB complex plays an important role in the rescue of blocked DNA replication forks via replication fork reversal (RFR). RuvA specifically binds to HJ cruciform DNA, conferring on it an open structure. The RuvB hexamer acts as an ATP-dependent pump, pulling dsDNA into and through the RuvAB complex. HJ branch migration allows RuvC to scan DNA until it finds its consensus sequence, where it cleaves and resolves the cruciform DNA.</text>
</comment>
<dbReference type="Gene3D" id="2.40.50.140">
    <property type="entry name" value="Nucleic acid-binding proteins"/>
    <property type="match status" value="1"/>
</dbReference>
<evidence type="ECO:0000256" key="5">
    <source>
        <dbReference type="ARBA" id="ARBA00023204"/>
    </source>
</evidence>
<protein>
    <recommendedName>
        <fullName evidence="6">Holliday junction branch migration complex subunit RuvA</fullName>
    </recommendedName>
</protein>
<comment type="similarity">
    <text evidence="6">Belongs to the RuvA family.</text>
</comment>
<evidence type="ECO:0000313" key="9">
    <source>
        <dbReference type="Proteomes" id="UP000593591"/>
    </source>
</evidence>
<accession>A0A7M1XNP1</accession>
<dbReference type="GO" id="GO:0009379">
    <property type="term" value="C:Holliday junction helicase complex"/>
    <property type="evidence" value="ECO:0007669"/>
    <property type="project" value="InterPro"/>
</dbReference>
<evidence type="ECO:0000259" key="7">
    <source>
        <dbReference type="SMART" id="SM00278"/>
    </source>
</evidence>
<feature type="region of interest" description="Domain II" evidence="6">
    <location>
        <begin position="62"/>
        <end position="139"/>
    </location>
</feature>